<keyword evidence="6 7" id="KW-0067">ATP-binding</keyword>
<evidence type="ECO:0000256" key="5">
    <source>
        <dbReference type="ARBA" id="ARBA00022777"/>
    </source>
</evidence>
<evidence type="ECO:0000256" key="4">
    <source>
        <dbReference type="ARBA" id="ARBA00022741"/>
    </source>
</evidence>
<keyword evidence="5 9" id="KW-0418">Kinase</keyword>
<evidence type="ECO:0000259" key="8">
    <source>
        <dbReference type="PROSITE" id="PS50011"/>
    </source>
</evidence>
<evidence type="ECO:0000256" key="6">
    <source>
        <dbReference type="ARBA" id="ARBA00022840"/>
    </source>
</evidence>
<dbReference type="SMART" id="SM00220">
    <property type="entry name" value="S_TKc"/>
    <property type="match status" value="1"/>
</dbReference>
<evidence type="ECO:0000256" key="2">
    <source>
        <dbReference type="ARBA" id="ARBA00022527"/>
    </source>
</evidence>
<feature type="domain" description="Protein kinase" evidence="8">
    <location>
        <begin position="24"/>
        <end position="293"/>
    </location>
</feature>
<dbReference type="InterPro" id="IPR011009">
    <property type="entry name" value="Kinase-like_dom_sf"/>
</dbReference>
<organism evidence="9 10">
    <name type="scientific">Fuerstiella marisgermanici</name>
    <dbReference type="NCBI Taxonomy" id="1891926"/>
    <lineage>
        <taxon>Bacteria</taxon>
        <taxon>Pseudomonadati</taxon>
        <taxon>Planctomycetota</taxon>
        <taxon>Planctomycetia</taxon>
        <taxon>Planctomycetales</taxon>
        <taxon>Planctomycetaceae</taxon>
        <taxon>Fuerstiella</taxon>
    </lineage>
</organism>
<dbReference type="FunFam" id="1.10.510.10:FF:000021">
    <property type="entry name" value="Serine/threonine protein kinase"/>
    <property type="match status" value="1"/>
</dbReference>
<dbReference type="GO" id="GO:0004674">
    <property type="term" value="F:protein serine/threonine kinase activity"/>
    <property type="evidence" value="ECO:0007669"/>
    <property type="project" value="UniProtKB-KW"/>
</dbReference>
<keyword evidence="3 9" id="KW-0808">Transferase</keyword>
<dbReference type="PROSITE" id="PS00108">
    <property type="entry name" value="PROTEIN_KINASE_ST"/>
    <property type="match status" value="1"/>
</dbReference>
<evidence type="ECO:0000256" key="7">
    <source>
        <dbReference type="PROSITE-ProRule" id="PRU10141"/>
    </source>
</evidence>
<dbReference type="Gene3D" id="1.10.510.10">
    <property type="entry name" value="Transferase(Phosphotransferase) domain 1"/>
    <property type="match status" value="1"/>
</dbReference>
<evidence type="ECO:0000256" key="3">
    <source>
        <dbReference type="ARBA" id="ARBA00022679"/>
    </source>
</evidence>
<evidence type="ECO:0000313" key="9">
    <source>
        <dbReference type="EMBL" id="APZ91695.1"/>
    </source>
</evidence>
<evidence type="ECO:0000256" key="1">
    <source>
        <dbReference type="ARBA" id="ARBA00012513"/>
    </source>
</evidence>
<keyword evidence="2" id="KW-0723">Serine/threonine-protein kinase</keyword>
<dbReference type="PROSITE" id="PS50011">
    <property type="entry name" value="PROTEIN_KINASE_DOM"/>
    <property type="match status" value="1"/>
</dbReference>
<keyword evidence="4 7" id="KW-0547">Nucleotide-binding</keyword>
<proteinExistence type="predicted"/>
<dbReference type="GO" id="GO:0005524">
    <property type="term" value="F:ATP binding"/>
    <property type="evidence" value="ECO:0007669"/>
    <property type="project" value="UniProtKB-UniRule"/>
</dbReference>
<dbReference type="AlphaFoldDB" id="A0A1P8WCA1"/>
<reference evidence="9 10" key="1">
    <citation type="journal article" date="2016" name="Front. Microbiol.">
        <title>Fuerstia marisgermanicae gen. nov., sp. nov., an Unusual Member of the Phylum Planctomycetes from the German Wadden Sea.</title>
        <authorList>
            <person name="Kohn T."/>
            <person name="Heuer A."/>
            <person name="Jogler M."/>
            <person name="Vollmers J."/>
            <person name="Boedeker C."/>
            <person name="Bunk B."/>
            <person name="Rast P."/>
            <person name="Borchert D."/>
            <person name="Glockner I."/>
            <person name="Freese H.M."/>
            <person name="Klenk H.P."/>
            <person name="Overmann J."/>
            <person name="Kaster A.K."/>
            <person name="Rohde M."/>
            <person name="Wiegand S."/>
            <person name="Jogler C."/>
        </authorList>
    </citation>
    <scope>NUCLEOTIDE SEQUENCE [LARGE SCALE GENOMIC DNA]</scope>
    <source>
        <strain evidence="9 10">NH11</strain>
    </source>
</reference>
<dbReference type="EMBL" id="CP017641">
    <property type="protein sequence ID" value="APZ91695.1"/>
    <property type="molecule type" value="Genomic_DNA"/>
</dbReference>
<dbReference type="Proteomes" id="UP000187735">
    <property type="component" value="Chromosome"/>
</dbReference>
<dbReference type="OrthoDB" id="6111975at2"/>
<evidence type="ECO:0000313" key="10">
    <source>
        <dbReference type="Proteomes" id="UP000187735"/>
    </source>
</evidence>
<dbReference type="Pfam" id="PF00069">
    <property type="entry name" value="Pkinase"/>
    <property type="match status" value="1"/>
</dbReference>
<dbReference type="InterPro" id="IPR008271">
    <property type="entry name" value="Ser/Thr_kinase_AS"/>
</dbReference>
<dbReference type="PROSITE" id="PS00107">
    <property type="entry name" value="PROTEIN_KINASE_ATP"/>
    <property type="match status" value="1"/>
</dbReference>
<gene>
    <name evidence="9" type="primary">prkC_9</name>
    <name evidence="9" type="ORF">Fuma_01286</name>
</gene>
<dbReference type="InterPro" id="IPR000719">
    <property type="entry name" value="Prot_kinase_dom"/>
</dbReference>
<feature type="binding site" evidence="7">
    <location>
        <position position="53"/>
    </location>
    <ligand>
        <name>ATP</name>
        <dbReference type="ChEBI" id="CHEBI:30616"/>
    </ligand>
</feature>
<dbReference type="KEGG" id="fmr:Fuma_01286"/>
<dbReference type="STRING" id="1891926.Fuma_01286"/>
<dbReference type="SUPFAM" id="SSF56112">
    <property type="entry name" value="Protein kinase-like (PK-like)"/>
    <property type="match status" value="1"/>
</dbReference>
<dbReference type="PANTHER" id="PTHR43289">
    <property type="entry name" value="MITOGEN-ACTIVATED PROTEIN KINASE KINASE KINASE 20-RELATED"/>
    <property type="match status" value="1"/>
</dbReference>
<dbReference type="PANTHER" id="PTHR43289:SF6">
    <property type="entry name" value="SERINE_THREONINE-PROTEIN KINASE NEKL-3"/>
    <property type="match status" value="1"/>
</dbReference>
<dbReference type="Gene3D" id="3.30.200.20">
    <property type="entry name" value="Phosphorylase Kinase, domain 1"/>
    <property type="match status" value="1"/>
</dbReference>
<dbReference type="RefSeq" id="WP_077023415.1">
    <property type="nucleotide sequence ID" value="NZ_CP017641.1"/>
</dbReference>
<name>A0A1P8WCA1_9PLAN</name>
<protein>
    <recommendedName>
        <fullName evidence="1">non-specific serine/threonine protein kinase</fullName>
        <ecNumber evidence="1">2.7.11.1</ecNumber>
    </recommendedName>
</protein>
<sequence length="489" mass="54622">MAEPPADKPTATSSDLTDRVLGDFRLLRRLGIGGMAEVYLAEQISLSRSVAVKILLADAVSKKNSTLLQRFEREARAAGGLSHPNIVQVYMIGQADELHFIVQEYVQGQNLSQWFKKNGPPDFLTGLKWMKQVAAALKVASDAGIVHRDIKPENIMLTRSGDAKVTDFGLAQLIESNEKMNLTQAGTTMGTPWYMSPEQIQGEKLDHRSDQYSFGVTMYHTFAGQPPFPGKNSVSVAVLHLKENAKRLSEHRRDLPEKLCDVIHRMMEKKPEDRFATPDELLNAIQQLDHAALSPAIVDTSSVTGWLLGGLPSWRTALTALVLCLVAGFFAGRMLYEPSRLVASTELFPAEDTADRQYARAIVHAGNERAWKAVYENFPAAEEALWARLHLGIHYLTRPTPDLTSARREFDAILKQTSLNPVEHRELDFLTSLGLAYVAEQQPGQQAEREKIVFGKLGAQFADLLERDDLRAPELLIEFRNKIREELDV</sequence>
<dbReference type="EC" id="2.7.11.1" evidence="1"/>
<dbReference type="InterPro" id="IPR017441">
    <property type="entry name" value="Protein_kinase_ATP_BS"/>
</dbReference>
<dbReference type="CDD" id="cd14014">
    <property type="entry name" value="STKc_PknB_like"/>
    <property type="match status" value="1"/>
</dbReference>
<accession>A0A1P8WCA1</accession>
<keyword evidence="10" id="KW-1185">Reference proteome</keyword>